<feature type="compositionally biased region" description="Basic and acidic residues" evidence="1">
    <location>
        <begin position="110"/>
        <end position="122"/>
    </location>
</feature>
<feature type="transmembrane region" description="Helical" evidence="2">
    <location>
        <begin position="61"/>
        <end position="83"/>
    </location>
</feature>
<reference evidence="3" key="1">
    <citation type="journal article" date="2020" name="Nature">
        <title>Giant virus diversity and host interactions through global metagenomics.</title>
        <authorList>
            <person name="Schulz F."/>
            <person name="Roux S."/>
            <person name="Paez-Espino D."/>
            <person name="Jungbluth S."/>
            <person name="Walsh D.A."/>
            <person name="Denef V.J."/>
            <person name="McMahon K.D."/>
            <person name="Konstantinidis K.T."/>
            <person name="Eloe-Fadrosh E.A."/>
            <person name="Kyrpides N.C."/>
            <person name="Woyke T."/>
        </authorList>
    </citation>
    <scope>NUCLEOTIDE SEQUENCE</scope>
    <source>
        <strain evidence="3">GVMAG-M-3300021343-4</strain>
    </source>
</reference>
<dbReference type="AlphaFoldDB" id="A0A6C0CM99"/>
<protein>
    <submittedName>
        <fullName evidence="3">Uncharacterized protein</fullName>
    </submittedName>
</protein>
<accession>A0A6C0CM99</accession>
<keyword evidence="2" id="KW-1133">Transmembrane helix</keyword>
<name>A0A6C0CM99_9ZZZZ</name>
<keyword evidence="2" id="KW-0812">Transmembrane</keyword>
<dbReference type="EMBL" id="MN739438">
    <property type="protein sequence ID" value="QHT04794.1"/>
    <property type="molecule type" value="Genomic_DNA"/>
</dbReference>
<proteinExistence type="predicted"/>
<evidence type="ECO:0000313" key="3">
    <source>
        <dbReference type="EMBL" id="QHT04794.1"/>
    </source>
</evidence>
<evidence type="ECO:0000256" key="1">
    <source>
        <dbReference type="SAM" id="MobiDB-lite"/>
    </source>
</evidence>
<feature type="transmembrane region" description="Helical" evidence="2">
    <location>
        <begin position="20"/>
        <end position="40"/>
    </location>
</feature>
<keyword evidence="2" id="KW-0472">Membrane</keyword>
<feature type="region of interest" description="Disordered" evidence="1">
    <location>
        <begin position="98"/>
        <end position="128"/>
    </location>
</feature>
<evidence type="ECO:0000256" key="2">
    <source>
        <dbReference type="SAM" id="Phobius"/>
    </source>
</evidence>
<organism evidence="3">
    <name type="scientific">viral metagenome</name>
    <dbReference type="NCBI Taxonomy" id="1070528"/>
    <lineage>
        <taxon>unclassified sequences</taxon>
        <taxon>metagenomes</taxon>
        <taxon>organismal metagenomes</taxon>
    </lineage>
</organism>
<sequence length="160" mass="17903">MAFSDILNSAKSIVLDLRWNNYVTIGVSLLLFIILLKISIGKTKRECDQHGHSTSKKIAKIIGNIVASLFVTAIVGFVVHMLLENYIENKNSYKEEYAESVASSDSLPPPKKDYRPDPEPKPIDLSTAFGENTLSRKDKYLNKLYTDTSDGLLPMSEFDS</sequence>